<organism evidence="2">
    <name type="scientific">viral metagenome</name>
    <dbReference type="NCBI Taxonomy" id="1070528"/>
    <lineage>
        <taxon>unclassified sequences</taxon>
        <taxon>metagenomes</taxon>
        <taxon>organismal metagenomes</taxon>
    </lineage>
</organism>
<dbReference type="GO" id="GO:0008017">
    <property type="term" value="F:microtubule binding"/>
    <property type="evidence" value="ECO:0007669"/>
    <property type="project" value="TreeGrafter"/>
</dbReference>
<dbReference type="GO" id="GO:0005525">
    <property type="term" value="F:GTP binding"/>
    <property type="evidence" value="ECO:0007669"/>
    <property type="project" value="InterPro"/>
</dbReference>
<dbReference type="SUPFAM" id="SSF52540">
    <property type="entry name" value="P-loop containing nucleoside triphosphate hydrolases"/>
    <property type="match status" value="1"/>
</dbReference>
<dbReference type="InterPro" id="IPR001401">
    <property type="entry name" value="Dynamin_GTPase"/>
</dbReference>
<dbReference type="GO" id="GO:0016020">
    <property type="term" value="C:membrane"/>
    <property type="evidence" value="ECO:0007669"/>
    <property type="project" value="TreeGrafter"/>
</dbReference>
<dbReference type="InterPro" id="IPR022812">
    <property type="entry name" value="Dynamin"/>
</dbReference>
<evidence type="ECO:0000259" key="1">
    <source>
        <dbReference type="SMART" id="SM00053"/>
    </source>
</evidence>
<accession>A0A6C0BVW1</accession>
<proteinExistence type="predicted"/>
<dbReference type="InterPro" id="IPR027417">
    <property type="entry name" value="P-loop_NTPase"/>
</dbReference>
<dbReference type="EMBL" id="MN739271">
    <property type="protein sequence ID" value="QHS96575.1"/>
    <property type="molecule type" value="Genomic_DNA"/>
</dbReference>
<dbReference type="PANTHER" id="PTHR11566">
    <property type="entry name" value="DYNAMIN"/>
    <property type="match status" value="1"/>
</dbReference>
<dbReference type="GO" id="GO:0005874">
    <property type="term" value="C:microtubule"/>
    <property type="evidence" value="ECO:0007669"/>
    <property type="project" value="TreeGrafter"/>
</dbReference>
<name>A0A6C0BVW1_9ZZZZ</name>
<dbReference type="GO" id="GO:0003924">
    <property type="term" value="F:GTPase activity"/>
    <property type="evidence" value="ECO:0007669"/>
    <property type="project" value="InterPro"/>
</dbReference>
<dbReference type="SMART" id="SM00053">
    <property type="entry name" value="DYNc"/>
    <property type="match status" value="1"/>
</dbReference>
<dbReference type="AlphaFoldDB" id="A0A6C0BVW1"/>
<protein>
    <recommendedName>
        <fullName evidence="1">Dynamin GTPase domain-containing protein</fullName>
    </recommendedName>
</protein>
<dbReference type="Gene3D" id="3.40.50.300">
    <property type="entry name" value="P-loop containing nucleotide triphosphate hydrolases"/>
    <property type="match status" value="1"/>
</dbReference>
<feature type="domain" description="Dynamin GTPase" evidence="1">
    <location>
        <begin position="271"/>
        <end position="502"/>
    </location>
</feature>
<reference evidence="2" key="1">
    <citation type="journal article" date="2020" name="Nature">
        <title>Giant virus diversity and host interactions through global metagenomics.</title>
        <authorList>
            <person name="Schulz F."/>
            <person name="Roux S."/>
            <person name="Paez-Espino D."/>
            <person name="Jungbluth S."/>
            <person name="Walsh D.A."/>
            <person name="Denef V.J."/>
            <person name="McMahon K.D."/>
            <person name="Konstantinidis K.T."/>
            <person name="Eloe-Fadrosh E.A."/>
            <person name="Kyrpides N.C."/>
            <person name="Woyke T."/>
        </authorList>
    </citation>
    <scope>NUCLEOTIDE SEQUENCE</scope>
    <source>
        <strain evidence="2">GVMAG-M-3300020166-18</strain>
    </source>
</reference>
<dbReference type="GO" id="GO:0005737">
    <property type="term" value="C:cytoplasm"/>
    <property type="evidence" value="ECO:0007669"/>
    <property type="project" value="TreeGrafter"/>
</dbReference>
<evidence type="ECO:0000313" key="2">
    <source>
        <dbReference type="EMBL" id="QHS96575.1"/>
    </source>
</evidence>
<sequence length="1029" mass="120490">MTYELGEHFVLQKVIDKKLWDRSVYITKDREKGKCVYIKSYNGAFKDKNKIPLFITDPIERISITIAGKTFEAVQIDRRNTSPVILTSTTPVLLNLFNTRTEQIIVETNKLHQYLNKWAMCLLNSMARCVQILQTKRRFIEQIAITKNANKVEINKVSLSRAVISIRYLAHLLENGKVGYLNLKRLFFKIWLTNWNTSSIKNILRIKHKVVQNKVKFFNGPKQKHNIGMRYKNNIDDIHQKLESVNTEFNRIYKNMQQTITTRDITSDVQTDSVNNLQQIADLRHRIETINNTGEEFIIIGDQSSGKSSLLCMLLGVNIAYTDNLFATRCPVRYLLEPCDAKMGWKFEFEDPKTKKFTVVTQEELQKKLITHFKGTIGKQIVFEPITIKIWSPTCTSSMTLVDLPGLVGIGDTSEKQSQHENSYAIVKDYLKKENIFILFVHRFDVDIGSLNTSILDEVKNRNKNNVIYCLTHFDRCCSDKDITYDNIYNNLLQCSSEIANGNDMFLLSLSKLVSDLKNKENISVQTIKYLKETYGDILEQRNIHFNLDSVKVFLRKKLHRHVLEFNTVLQEFLFKQKDILLNEFNLYNNKFLVPKINEEILEQFNNTFKMNTQKLLKGHLIPHKRHSEHTFFENLKEEVKEANLFSLRNNTNIWPSLSMLRKNVIENIKNDVSFSDISGSEPMNTNIIAYDSDLDICLTRDLISHALYTRTVYELQQRLCSIAVKPSVEDIIHGITYDPNINLDTPKDSAHCVMLHTVQQQLEMNVFFDYAIRRFEYVTYKIIRYSVWNMLNSPNTDNQCMTLMDNEEFQQIFEIETYKYVERLCDYTREKFISAFDEIMNSPIVISHADRYRKMLINDFEWTEAEIEECNSEDIFKPKNIGVHSKRSGKDLQSEDTQRIEKICNLIKLHIHVRLLKMCEVMTMHIDFNWRRMLDDSKDSSNQRNPIIPNSIFEHIRLNVCKNVNINDTNYNIYQLLKIYNGNTECKIEIDQKKVEDIEGVLDSLHEFNEKIPEILTKSVYIAGDKFL</sequence>
<dbReference type="InterPro" id="IPR045063">
    <property type="entry name" value="Dynamin_N"/>
</dbReference>
<dbReference type="Pfam" id="PF00350">
    <property type="entry name" value="Dynamin_N"/>
    <property type="match status" value="1"/>
</dbReference>